<evidence type="ECO:0000256" key="3">
    <source>
        <dbReference type="ARBA" id="ARBA00022722"/>
    </source>
</evidence>
<evidence type="ECO:0000313" key="11">
    <source>
        <dbReference type="Proteomes" id="UP000811545"/>
    </source>
</evidence>
<dbReference type="GO" id="GO:0051607">
    <property type="term" value="P:defense response to virus"/>
    <property type="evidence" value="ECO:0007669"/>
    <property type="project" value="UniProtKB-KW"/>
</dbReference>
<evidence type="ECO:0000256" key="1">
    <source>
        <dbReference type="ARBA" id="ARBA00006342"/>
    </source>
</evidence>
<keyword evidence="3" id="KW-0540">Nuclease</keyword>
<proteinExistence type="inferred from homology"/>
<evidence type="ECO:0000256" key="7">
    <source>
        <dbReference type="ARBA" id="ARBA00023118"/>
    </source>
</evidence>
<gene>
    <name evidence="10" type="primary">csm3</name>
    <name evidence="10" type="ORF">DDT42_00800</name>
</gene>
<dbReference type="GO" id="GO:0004519">
    <property type="term" value="F:endonuclease activity"/>
    <property type="evidence" value="ECO:0007669"/>
    <property type="project" value="UniProtKB-KW"/>
</dbReference>
<keyword evidence="6" id="KW-0694">RNA-binding</keyword>
<evidence type="ECO:0000256" key="8">
    <source>
        <dbReference type="ARBA" id="ARBA00033183"/>
    </source>
</evidence>
<feature type="domain" description="CRISPR type III-associated protein" evidence="9">
    <location>
        <begin position="15"/>
        <end position="223"/>
    </location>
</feature>
<keyword evidence="5" id="KW-0378">Hydrolase</keyword>
<accession>A0A9E2F103</accession>
<dbReference type="GO" id="GO:0003723">
    <property type="term" value="F:RNA binding"/>
    <property type="evidence" value="ECO:0007669"/>
    <property type="project" value="UniProtKB-KW"/>
</dbReference>
<dbReference type="InterPro" id="IPR005537">
    <property type="entry name" value="RAMP_III_fam"/>
</dbReference>
<dbReference type="Pfam" id="PF03787">
    <property type="entry name" value="RAMPs"/>
    <property type="match status" value="1"/>
</dbReference>
<evidence type="ECO:0000256" key="2">
    <source>
        <dbReference type="ARBA" id="ARBA00022150"/>
    </source>
</evidence>
<dbReference type="AlphaFoldDB" id="A0A9E2F103"/>
<evidence type="ECO:0000256" key="5">
    <source>
        <dbReference type="ARBA" id="ARBA00022801"/>
    </source>
</evidence>
<protein>
    <recommendedName>
        <fullName evidence="2">CRISPR system Cms endoribonuclease Csm3</fullName>
    </recommendedName>
    <alternativeName>
        <fullName evidence="8">CRISPR type III A-associated RAMP protein Csm3</fullName>
    </alternativeName>
</protein>
<reference evidence="10 11" key="1">
    <citation type="journal article" date="2021" name="bioRxiv">
        <title>Unique metabolic strategies in Hadean analogues reveal hints for primordial physiology.</title>
        <authorList>
            <person name="Nobu M.K."/>
            <person name="Nakai R."/>
            <person name="Tamazawa S."/>
            <person name="Mori H."/>
            <person name="Toyoda A."/>
            <person name="Ijiri A."/>
            <person name="Suzuki S."/>
            <person name="Kurokawa K."/>
            <person name="Kamagata Y."/>
            <person name="Tamaki H."/>
        </authorList>
    </citation>
    <scope>NUCLEOTIDE SEQUENCE [LARGE SCALE GENOMIC DNA]</scope>
    <source>
        <strain evidence="10">BS525</strain>
    </source>
</reference>
<dbReference type="InterPro" id="IPR052216">
    <property type="entry name" value="CRISPR_Csm3_endoribonuclease"/>
</dbReference>
<dbReference type="PANTHER" id="PTHR35579">
    <property type="entry name" value="CRISPR SYSTEM CMS ENDORIBONUCLEASE CSM3"/>
    <property type="match status" value="1"/>
</dbReference>
<organism evidence="10 11">
    <name type="scientific">Psychracetigena formicireducens</name>
    <dbReference type="NCBI Taxonomy" id="2986056"/>
    <lineage>
        <taxon>Bacteria</taxon>
        <taxon>Bacillati</taxon>
        <taxon>Candidatus Lithacetigenota</taxon>
        <taxon>Candidatus Psychracetigena</taxon>
    </lineage>
</organism>
<evidence type="ECO:0000313" key="10">
    <source>
        <dbReference type="EMBL" id="MBT9144944.1"/>
    </source>
</evidence>
<evidence type="ECO:0000259" key="9">
    <source>
        <dbReference type="Pfam" id="PF03787"/>
    </source>
</evidence>
<comment type="similarity">
    <text evidence="1">Belongs to the CRISPR-associated Csm3 family.</text>
</comment>
<evidence type="ECO:0000256" key="6">
    <source>
        <dbReference type="ARBA" id="ARBA00022884"/>
    </source>
</evidence>
<dbReference type="InterPro" id="IPR013412">
    <property type="entry name" value="CRISPR-assoc_RAMP_Csm3"/>
</dbReference>
<comment type="caution">
    <text evidence="10">The sequence shown here is derived from an EMBL/GenBank/DDBJ whole genome shotgun (WGS) entry which is preliminary data.</text>
</comment>
<sequence>MTDITLKGKIIVLSKIRTETALHIGGSKSGMDIGGVDNTVIKDNNGKPYIPGSSIKGKMRSLLEKAEGLATLTNLVWQKKPDIRVHLCNDIDCPACNIFGRSNAINDRADGNGQIIINNTTPTRLIVRDSFLIEESISENVRKNLELEWTEVKIENSIDRITSAANPRQQERVPRGAEFDFEMVFNIYQENDKKLFRKIIKSMQLLEDDYLGGSGSRGYGKIKFIDIKIFWNSNLDYEEGKTDINIKQPVEQGVLKEISERINDDKLLNPLFS</sequence>
<keyword evidence="7" id="KW-0051">Antiviral defense</keyword>
<dbReference type="Proteomes" id="UP000811545">
    <property type="component" value="Unassembled WGS sequence"/>
</dbReference>
<dbReference type="NCBIfam" id="TIGR02582">
    <property type="entry name" value="cas7_TM1809"/>
    <property type="match status" value="1"/>
</dbReference>
<dbReference type="EMBL" id="QLTW01000033">
    <property type="protein sequence ID" value="MBT9144944.1"/>
    <property type="molecule type" value="Genomic_DNA"/>
</dbReference>
<dbReference type="GO" id="GO:0016787">
    <property type="term" value="F:hydrolase activity"/>
    <property type="evidence" value="ECO:0007669"/>
    <property type="project" value="UniProtKB-KW"/>
</dbReference>
<dbReference type="PANTHER" id="PTHR35579:SF3">
    <property type="entry name" value="CRISPR SYSTEM CMS ENDORIBONUCLEASE CSM3"/>
    <property type="match status" value="1"/>
</dbReference>
<evidence type="ECO:0000256" key="4">
    <source>
        <dbReference type="ARBA" id="ARBA00022759"/>
    </source>
</evidence>
<keyword evidence="4" id="KW-0255">Endonuclease</keyword>
<name>A0A9E2F103_PSYF1</name>